<evidence type="ECO:0008006" key="11">
    <source>
        <dbReference type="Google" id="ProtNLM"/>
    </source>
</evidence>
<reference evidence="10" key="1">
    <citation type="submission" date="2018-05" db="EMBL/GenBank/DDBJ databases">
        <authorList>
            <person name="Lanie J.A."/>
            <person name="Ng W.-L."/>
            <person name="Kazmierczak K.M."/>
            <person name="Andrzejewski T.M."/>
            <person name="Davidsen T.M."/>
            <person name="Wayne K.J."/>
            <person name="Tettelin H."/>
            <person name="Glass J.I."/>
            <person name="Rusch D."/>
            <person name="Podicherti R."/>
            <person name="Tsui H.-C.T."/>
            <person name="Winkler M.E."/>
        </authorList>
    </citation>
    <scope>NUCLEOTIDE SEQUENCE</scope>
</reference>
<dbReference type="Pfam" id="PF00664">
    <property type="entry name" value="ABC_membrane"/>
    <property type="match status" value="1"/>
</dbReference>
<feature type="transmembrane region" description="Helical" evidence="7">
    <location>
        <begin position="177"/>
        <end position="194"/>
    </location>
</feature>
<evidence type="ECO:0000256" key="4">
    <source>
        <dbReference type="ARBA" id="ARBA00022840"/>
    </source>
</evidence>
<feature type="transmembrane region" description="Helical" evidence="7">
    <location>
        <begin position="148"/>
        <end position="171"/>
    </location>
</feature>
<dbReference type="InterPro" id="IPR003439">
    <property type="entry name" value="ABC_transporter-like_ATP-bd"/>
</dbReference>
<evidence type="ECO:0000313" key="10">
    <source>
        <dbReference type="EMBL" id="SVA17643.1"/>
    </source>
</evidence>
<evidence type="ECO:0000259" key="8">
    <source>
        <dbReference type="PROSITE" id="PS50893"/>
    </source>
</evidence>
<evidence type="ECO:0000256" key="6">
    <source>
        <dbReference type="ARBA" id="ARBA00023136"/>
    </source>
</evidence>
<protein>
    <recommendedName>
        <fullName evidence="11">ABC transporter ATP-binding protein</fullName>
    </recommendedName>
</protein>
<dbReference type="SMART" id="SM00382">
    <property type="entry name" value="AAA"/>
    <property type="match status" value="1"/>
</dbReference>
<keyword evidence="4" id="KW-0067">ATP-binding</keyword>
<feature type="domain" description="ABC transporter" evidence="8">
    <location>
        <begin position="352"/>
        <end position="586"/>
    </location>
</feature>
<organism evidence="10">
    <name type="scientific">marine metagenome</name>
    <dbReference type="NCBI Taxonomy" id="408172"/>
    <lineage>
        <taxon>unclassified sequences</taxon>
        <taxon>metagenomes</taxon>
        <taxon>ecological metagenomes</taxon>
    </lineage>
</organism>
<evidence type="ECO:0000256" key="3">
    <source>
        <dbReference type="ARBA" id="ARBA00022741"/>
    </source>
</evidence>
<dbReference type="GO" id="GO:0016887">
    <property type="term" value="F:ATP hydrolysis activity"/>
    <property type="evidence" value="ECO:0007669"/>
    <property type="project" value="InterPro"/>
</dbReference>
<gene>
    <name evidence="10" type="ORF">METZ01_LOCUS70497</name>
</gene>
<dbReference type="Gene3D" id="3.40.50.300">
    <property type="entry name" value="P-loop containing nucleotide triphosphate hydrolases"/>
    <property type="match status" value="1"/>
</dbReference>
<keyword evidence="3" id="KW-0547">Nucleotide-binding</keyword>
<dbReference type="GO" id="GO:0140359">
    <property type="term" value="F:ABC-type transporter activity"/>
    <property type="evidence" value="ECO:0007669"/>
    <property type="project" value="InterPro"/>
</dbReference>
<dbReference type="Pfam" id="PF00005">
    <property type="entry name" value="ABC_tran"/>
    <property type="match status" value="1"/>
</dbReference>
<dbReference type="InterPro" id="IPR039421">
    <property type="entry name" value="Type_1_exporter"/>
</dbReference>
<feature type="transmembrane region" description="Helical" evidence="7">
    <location>
        <begin position="71"/>
        <end position="92"/>
    </location>
</feature>
<evidence type="ECO:0000256" key="5">
    <source>
        <dbReference type="ARBA" id="ARBA00022989"/>
    </source>
</evidence>
<keyword evidence="6 7" id="KW-0472">Membrane</keyword>
<dbReference type="PANTHER" id="PTHR24221:SF654">
    <property type="entry name" value="ATP-BINDING CASSETTE SUB-FAMILY B MEMBER 6"/>
    <property type="match status" value="1"/>
</dbReference>
<evidence type="ECO:0000256" key="7">
    <source>
        <dbReference type="SAM" id="Phobius"/>
    </source>
</evidence>
<sequence length="587" mass="64324">MRLITVGRSIYRMLLPVERRHFRYVILISLTGAVLEAVGATLVFALLTQFTTDGGSSIVNRFSGEGSSDDVVIVLGSLTVLYALLRMTYSLAESHLQVRRIQQFAGSLSTRVLESYAQIPLIDHLTHRSGDFLRNTWYASEMLIRQSLLGILSICTETAVMIGLLVVLFVISPTASIAALVAGGILIFFGYRIFGRYITRWGADAEDHASECLQQIQEFFGGVREIKVARAESYFVDRYRRERLSLARSYWRYHTMSQAPRLMIEGLLAAAVAVLVVAFTLNDSQEAGIATMALFGYAGFRVLPSANRVLVAIGNVSYGLPALDLVRPVLDGPKEELGLNREPLGFSRVIDIRTISVTYPGATEPAIADVSLEIKKGERIGLIGGSGAGKTTILNAVAGLVRPTSGAVFVDGRDIAESLAEWRARVGLVAQTAFMVDASVRTNVAFGYPEESIDEDRIWWALDRAKIEDFVSSLPEGLSTPIGDRGTRLSGGQVQRIAIARALYKEPEVLILDEPTSSLDQTTELELAGSLVEIGGDYTTIVVSHRLPILRHCTEIFRVEAGRLARIGTFDDLIADFESLNNEFCGY</sequence>
<dbReference type="GO" id="GO:0016020">
    <property type="term" value="C:membrane"/>
    <property type="evidence" value="ECO:0007669"/>
    <property type="project" value="UniProtKB-SubCell"/>
</dbReference>
<dbReference type="InterPro" id="IPR036640">
    <property type="entry name" value="ABC1_TM_sf"/>
</dbReference>
<proteinExistence type="predicted"/>
<feature type="transmembrane region" description="Helical" evidence="7">
    <location>
        <begin position="262"/>
        <end position="281"/>
    </location>
</feature>
<dbReference type="GO" id="GO:0034040">
    <property type="term" value="F:ATPase-coupled lipid transmembrane transporter activity"/>
    <property type="evidence" value="ECO:0007669"/>
    <property type="project" value="TreeGrafter"/>
</dbReference>
<dbReference type="InterPro" id="IPR003593">
    <property type="entry name" value="AAA+_ATPase"/>
</dbReference>
<dbReference type="Gene3D" id="1.20.1560.10">
    <property type="entry name" value="ABC transporter type 1, transmembrane domain"/>
    <property type="match status" value="1"/>
</dbReference>
<dbReference type="PANTHER" id="PTHR24221">
    <property type="entry name" value="ATP-BINDING CASSETTE SUB-FAMILY B"/>
    <property type="match status" value="1"/>
</dbReference>
<dbReference type="PROSITE" id="PS50929">
    <property type="entry name" value="ABC_TM1F"/>
    <property type="match status" value="1"/>
</dbReference>
<evidence type="ECO:0000256" key="1">
    <source>
        <dbReference type="ARBA" id="ARBA00004141"/>
    </source>
</evidence>
<accession>A0A381TUA0</accession>
<dbReference type="AlphaFoldDB" id="A0A381TUA0"/>
<dbReference type="InterPro" id="IPR027417">
    <property type="entry name" value="P-loop_NTPase"/>
</dbReference>
<feature type="domain" description="ABC transmembrane type-1" evidence="9">
    <location>
        <begin position="25"/>
        <end position="295"/>
    </location>
</feature>
<feature type="transmembrane region" description="Helical" evidence="7">
    <location>
        <begin position="21"/>
        <end position="51"/>
    </location>
</feature>
<name>A0A381TUA0_9ZZZZ</name>
<keyword evidence="2 7" id="KW-0812">Transmembrane</keyword>
<keyword evidence="5 7" id="KW-1133">Transmembrane helix</keyword>
<evidence type="ECO:0000256" key="2">
    <source>
        <dbReference type="ARBA" id="ARBA00022692"/>
    </source>
</evidence>
<evidence type="ECO:0000259" key="9">
    <source>
        <dbReference type="PROSITE" id="PS50929"/>
    </source>
</evidence>
<dbReference type="GO" id="GO:0005524">
    <property type="term" value="F:ATP binding"/>
    <property type="evidence" value="ECO:0007669"/>
    <property type="project" value="UniProtKB-KW"/>
</dbReference>
<dbReference type="EMBL" id="UINC01004897">
    <property type="protein sequence ID" value="SVA17643.1"/>
    <property type="molecule type" value="Genomic_DNA"/>
</dbReference>
<dbReference type="SUPFAM" id="SSF90123">
    <property type="entry name" value="ABC transporter transmembrane region"/>
    <property type="match status" value="1"/>
</dbReference>
<dbReference type="SUPFAM" id="SSF52540">
    <property type="entry name" value="P-loop containing nucleoside triphosphate hydrolases"/>
    <property type="match status" value="1"/>
</dbReference>
<dbReference type="InterPro" id="IPR011527">
    <property type="entry name" value="ABC1_TM_dom"/>
</dbReference>
<comment type="subcellular location">
    <subcellularLocation>
        <location evidence="1">Membrane</location>
        <topology evidence="1">Multi-pass membrane protein</topology>
    </subcellularLocation>
</comment>
<dbReference type="PROSITE" id="PS50893">
    <property type="entry name" value="ABC_TRANSPORTER_2"/>
    <property type="match status" value="1"/>
</dbReference>